<keyword evidence="1" id="KW-1133">Transmembrane helix</keyword>
<dbReference type="RefSeq" id="WP_213486312.1">
    <property type="nucleotide sequence ID" value="NZ_CAJRAY010000090.1"/>
</dbReference>
<evidence type="ECO:0000313" key="2">
    <source>
        <dbReference type="EMBL" id="CAG5092095.1"/>
    </source>
</evidence>
<dbReference type="Proteomes" id="UP000681526">
    <property type="component" value="Unassembled WGS sequence"/>
</dbReference>
<protein>
    <submittedName>
        <fullName evidence="2">Uncharacterized protein</fullName>
    </submittedName>
</protein>
<proteinExistence type="predicted"/>
<evidence type="ECO:0000256" key="1">
    <source>
        <dbReference type="SAM" id="Phobius"/>
    </source>
</evidence>
<name>A0ABM8V8I0_THEXY</name>
<evidence type="ECO:0000313" key="3">
    <source>
        <dbReference type="Proteomes" id="UP000681526"/>
    </source>
</evidence>
<keyword evidence="1" id="KW-0812">Transmembrane</keyword>
<keyword evidence="3" id="KW-1185">Reference proteome</keyword>
<accession>A0ABM8V8I0</accession>
<comment type="caution">
    <text evidence="2">The sequence shown here is derived from an EMBL/GenBank/DDBJ whole genome shotgun (WGS) entry which is preliminary data.</text>
</comment>
<gene>
    <name evidence="2" type="primary">txxe 3244</name>
    <name evidence="2" type="ORF">TXXE_17585</name>
</gene>
<feature type="transmembrane region" description="Helical" evidence="1">
    <location>
        <begin position="35"/>
        <end position="54"/>
    </location>
</feature>
<sequence length="77" mass="8041">MREIGGARPSLALFIGASAGLLIAVYLTRTSNGGLALEALAALLLLAFGLTRLLKAHVPASEMSGRNPDAERRRVPS</sequence>
<reference evidence="2 3" key="1">
    <citation type="submission" date="2021-04" db="EMBL/GenBank/DDBJ databases">
        <authorList>
            <person name="Rakotoarivonina H."/>
        </authorList>
    </citation>
    <scope>NUCLEOTIDE SEQUENCE [LARGE SCALE GENOMIC DNA]</scope>
    <source>
        <strain evidence="2 3">XE</strain>
    </source>
</reference>
<dbReference type="EMBL" id="CAJRAY010000090">
    <property type="protein sequence ID" value="CAG5092095.1"/>
    <property type="molecule type" value="Genomic_DNA"/>
</dbReference>
<organism evidence="2 3">
    <name type="scientific">Thermobacillus xylanilyticus</name>
    <dbReference type="NCBI Taxonomy" id="76633"/>
    <lineage>
        <taxon>Bacteria</taxon>
        <taxon>Bacillati</taxon>
        <taxon>Bacillota</taxon>
        <taxon>Bacilli</taxon>
        <taxon>Bacillales</taxon>
        <taxon>Paenibacillaceae</taxon>
        <taxon>Thermobacillus</taxon>
    </lineage>
</organism>
<keyword evidence="1" id="KW-0472">Membrane</keyword>
<feature type="transmembrane region" description="Helical" evidence="1">
    <location>
        <begin position="12"/>
        <end position="29"/>
    </location>
</feature>